<dbReference type="CDD" id="cd07153">
    <property type="entry name" value="Fur_like"/>
    <property type="match status" value="1"/>
</dbReference>
<dbReference type="GO" id="GO:0045892">
    <property type="term" value="P:negative regulation of DNA-templated transcription"/>
    <property type="evidence" value="ECO:0007669"/>
    <property type="project" value="TreeGrafter"/>
</dbReference>
<dbReference type="InterPro" id="IPR036390">
    <property type="entry name" value="WH_DNA-bd_sf"/>
</dbReference>
<keyword evidence="1" id="KW-0862">Zinc</keyword>
<protein>
    <submittedName>
        <fullName evidence="2">Transcriptional repressor</fullName>
    </submittedName>
</protein>
<organism evidence="2 3">
    <name type="scientific">Fulvivirga marina</name>
    <dbReference type="NCBI Taxonomy" id="2494733"/>
    <lineage>
        <taxon>Bacteria</taxon>
        <taxon>Pseudomonadati</taxon>
        <taxon>Bacteroidota</taxon>
        <taxon>Cytophagia</taxon>
        <taxon>Cytophagales</taxon>
        <taxon>Fulvivirgaceae</taxon>
        <taxon>Fulvivirga</taxon>
    </lineage>
</organism>
<comment type="cofactor">
    <cofactor evidence="1">
        <name>Zn(2+)</name>
        <dbReference type="ChEBI" id="CHEBI:29105"/>
    </cofactor>
    <text evidence="1">Binds 1 zinc ion per subunit.</text>
</comment>
<dbReference type="SUPFAM" id="SSF46785">
    <property type="entry name" value="Winged helix' DNA-binding domain"/>
    <property type="match status" value="1"/>
</dbReference>
<dbReference type="Gene3D" id="1.10.10.10">
    <property type="entry name" value="Winged helix-like DNA-binding domain superfamily/Winged helix DNA-binding domain"/>
    <property type="match status" value="1"/>
</dbReference>
<dbReference type="AlphaFoldDB" id="A0A937FZA1"/>
<feature type="binding site" evidence="1">
    <location>
        <position position="105"/>
    </location>
    <ligand>
        <name>Zn(2+)</name>
        <dbReference type="ChEBI" id="CHEBI:29105"/>
    </ligand>
</feature>
<dbReference type="PANTHER" id="PTHR33202:SF7">
    <property type="entry name" value="FERRIC UPTAKE REGULATION PROTEIN"/>
    <property type="match status" value="1"/>
</dbReference>
<dbReference type="GO" id="GO:0008270">
    <property type="term" value="F:zinc ion binding"/>
    <property type="evidence" value="ECO:0007669"/>
    <property type="project" value="TreeGrafter"/>
</dbReference>
<dbReference type="InterPro" id="IPR036388">
    <property type="entry name" value="WH-like_DNA-bd_sf"/>
</dbReference>
<reference evidence="2" key="1">
    <citation type="submission" date="2021-01" db="EMBL/GenBank/DDBJ databases">
        <title>Fulvivirga kasyanovii gen. nov., sp nov., a novel member of the phylum Bacteroidetes isolated from seawater in a mussel farm.</title>
        <authorList>
            <person name="Zhao L.-H."/>
            <person name="Wang Z.-J."/>
        </authorList>
    </citation>
    <scope>NUCLEOTIDE SEQUENCE</scope>
    <source>
        <strain evidence="2">29W222</strain>
    </source>
</reference>
<comment type="caution">
    <text evidence="2">The sequence shown here is derived from an EMBL/GenBank/DDBJ whole genome shotgun (WGS) entry which is preliminary data.</text>
</comment>
<sequence length="158" mass="18135">MDNYSYLRIILSLSYSHIKDKISESGLKVTHQRIVILNTVLQMDNHPTVEHIYESIKDANPSISLGTVYKTVEAFVNNGLLSKVSTNEGQMRYDPKLDNHGHIYCSNTSEIIDYFDDELNDMILSFFKNKRVSNLKIKNITLQINGDKIDPEKDVLIK</sequence>
<dbReference type="PANTHER" id="PTHR33202">
    <property type="entry name" value="ZINC UPTAKE REGULATION PROTEIN"/>
    <property type="match status" value="1"/>
</dbReference>
<dbReference type="GO" id="GO:0000976">
    <property type="term" value="F:transcription cis-regulatory region binding"/>
    <property type="evidence" value="ECO:0007669"/>
    <property type="project" value="TreeGrafter"/>
</dbReference>
<evidence type="ECO:0000313" key="2">
    <source>
        <dbReference type="EMBL" id="MBL6447233.1"/>
    </source>
</evidence>
<evidence type="ECO:0000313" key="3">
    <source>
        <dbReference type="Proteomes" id="UP000614216"/>
    </source>
</evidence>
<accession>A0A937FZA1</accession>
<name>A0A937FZA1_9BACT</name>
<keyword evidence="3" id="KW-1185">Reference proteome</keyword>
<evidence type="ECO:0000256" key="1">
    <source>
        <dbReference type="PIRSR" id="PIRSR602481-1"/>
    </source>
</evidence>
<keyword evidence="1" id="KW-0479">Metal-binding</keyword>
<proteinExistence type="predicted"/>
<dbReference type="EMBL" id="JAEUGD010000042">
    <property type="protein sequence ID" value="MBL6447233.1"/>
    <property type="molecule type" value="Genomic_DNA"/>
</dbReference>
<dbReference type="InterPro" id="IPR002481">
    <property type="entry name" value="FUR"/>
</dbReference>
<dbReference type="GO" id="GO:0003700">
    <property type="term" value="F:DNA-binding transcription factor activity"/>
    <property type="evidence" value="ECO:0007669"/>
    <property type="project" value="InterPro"/>
</dbReference>
<dbReference type="Proteomes" id="UP000614216">
    <property type="component" value="Unassembled WGS sequence"/>
</dbReference>
<dbReference type="GO" id="GO:1900376">
    <property type="term" value="P:regulation of secondary metabolite biosynthetic process"/>
    <property type="evidence" value="ECO:0007669"/>
    <property type="project" value="TreeGrafter"/>
</dbReference>
<dbReference type="Pfam" id="PF01475">
    <property type="entry name" value="FUR"/>
    <property type="match status" value="1"/>
</dbReference>
<gene>
    <name evidence="2" type="ORF">JMN32_13000</name>
</gene>